<feature type="compositionally biased region" description="Basic and acidic residues" evidence="1">
    <location>
        <begin position="234"/>
        <end position="248"/>
    </location>
</feature>
<dbReference type="AlphaFoldDB" id="A0A644VW40"/>
<evidence type="ECO:0000313" key="2">
    <source>
        <dbReference type="EMBL" id="MPL95440.1"/>
    </source>
</evidence>
<feature type="compositionally biased region" description="Basic and acidic residues" evidence="1">
    <location>
        <begin position="144"/>
        <end position="171"/>
    </location>
</feature>
<reference evidence="2" key="1">
    <citation type="submission" date="2019-08" db="EMBL/GenBank/DDBJ databases">
        <authorList>
            <person name="Kucharzyk K."/>
            <person name="Murdoch R.W."/>
            <person name="Higgins S."/>
            <person name="Loffler F."/>
        </authorList>
    </citation>
    <scope>NUCLEOTIDE SEQUENCE</scope>
</reference>
<feature type="region of interest" description="Disordered" evidence="1">
    <location>
        <begin position="1"/>
        <end position="171"/>
    </location>
</feature>
<proteinExistence type="predicted"/>
<name>A0A644VW40_9ZZZZ</name>
<feature type="region of interest" description="Disordered" evidence="1">
    <location>
        <begin position="341"/>
        <end position="391"/>
    </location>
</feature>
<accession>A0A644VW40</accession>
<comment type="caution">
    <text evidence="2">The sequence shown here is derived from an EMBL/GenBank/DDBJ whole genome shotgun (WGS) entry which is preliminary data.</text>
</comment>
<evidence type="ECO:0000256" key="1">
    <source>
        <dbReference type="SAM" id="MobiDB-lite"/>
    </source>
</evidence>
<feature type="compositionally biased region" description="Basic and acidic residues" evidence="1">
    <location>
        <begin position="1"/>
        <end position="16"/>
    </location>
</feature>
<organism evidence="2">
    <name type="scientific">bioreactor metagenome</name>
    <dbReference type="NCBI Taxonomy" id="1076179"/>
    <lineage>
        <taxon>unclassified sequences</taxon>
        <taxon>metagenomes</taxon>
        <taxon>ecological metagenomes</taxon>
    </lineage>
</organism>
<feature type="compositionally biased region" description="Acidic residues" evidence="1">
    <location>
        <begin position="70"/>
        <end position="79"/>
    </location>
</feature>
<dbReference type="EMBL" id="VSSQ01000467">
    <property type="protein sequence ID" value="MPL95440.1"/>
    <property type="molecule type" value="Genomic_DNA"/>
</dbReference>
<feature type="region of interest" description="Disordered" evidence="1">
    <location>
        <begin position="234"/>
        <end position="269"/>
    </location>
</feature>
<gene>
    <name evidence="2" type="ORF">SDC9_41611</name>
</gene>
<sequence length="408" mass="43519">MGRMDAEGKEGREDRVPPSPERFSGVLSPVFRPEQADEDDRQDEQREGKGSHVAVPLGNQRDEAEQGDAPGDEDIDEGCGDVHLPVAGDGGAPGSSPEGHDAPGAAEDEAHAGGDDCQENQEGHDGRAESAASAVGRHVQHGHAFLEDGRIVEKHPRGGKPEYSRVDEKAPDGCFPGVLPGRQGIGHGDVGPHGAGLETGILHGCPESLHKALRGRGCADDLKQLGEVCHEVRHVNEGHPRNDDDRHGGGGPPHHLRAEDGQEEDEDRHDHRVHYVGCPEDLLHHRASGGEGHRRRDEKDKDVHDFVGVGEDGLEGFEILVAPCPVVERFVGYGEAPRIVEHRRDDGNGQDGGDQGIPSVGYEKINELSPAGEAAAEMGGEPDKGHSQNSHVTLRFHAVPCSSRVSCS</sequence>
<protein>
    <submittedName>
        <fullName evidence="2">Uncharacterized protein</fullName>
    </submittedName>
</protein>